<keyword evidence="9" id="KW-1185">Reference proteome</keyword>
<dbReference type="AlphaFoldDB" id="A0A2A4B567"/>
<feature type="domain" description="NolW-like" evidence="7">
    <location>
        <begin position="205"/>
        <end position="348"/>
    </location>
</feature>
<dbReference type="GO" id="GO:0015627">
    <property type="term" value="C:type II protein secretion system complex"/>
    <property type="evidence" value="ECO:0007669"/>
    <property type="project" value="TreeGrafter"/>
</dbReference>
<comment type="function">
    <text evidence="3">Component of the type III secretion system (T3SS), also called injectisome, which is used to inject bacterial effector proteins into eukaryotic host cells. Forms a ring-shaped multimeric structure with an apparent central pore in the outer membrane.</text>
</comment>
<gene>
    <name evidence="3" type="primary">sctC</name>
    <name evidence="8" type="ORF">COC42_01945</name>
</gene>
<reference evidence="8 9" key="1">
    <citation type="submission" date="2017-09" db="EMBL/GenBank/DDBJ databases">
        <title>Sphingomonas spermidinifaciens 9NM-10, whole genome shotgun sequence.</title>
        <authorList>
            <person name="Feng G."/>
            <person name="Zhu H."/>
        </authorList>
    </citation>
    <scope>NUCLEOTIDE SEQUENCE [LARGE SCALE GENOMIC DNA]</scope>
    <source>
        <strain evidence="8 9">9NM-10</strain>
    </source>
</reference>
<keyword evidence="3 4" id="KW-0813">Transport</keyword>
<evidence type="ECO:0000313" key="8">
    <source>
        <dbReference type="EMBL" id="PCD03207.1"/>
    </source>
</evidence>
<dbReference type="PANTHER" id="PTHR30332:SF5">
    <property type="entry name" value="SPI-1 TYPE 3 SECRETION SYSTEM SECRETIN"/>
    <property type="match status" value="1"/>
</dbReference>
<evidence type="ECO:0000256" key="3">
    <source>
        <dbReference type="HAMAP-Rule" id="MF_02219"/>
    </source>
</evidence>
<dbReference type="Pfam" id="PF00263">
    <property type="entry name" value="Secretin"/>
    <property type="match status" value="1"/>
</dbReference>
<name>A0A2A4B567_9SPHN</name>
<evidence type="ECO:0000256" key="4">
    <source>
        <dbReference type="RuleBase" id="RU004004"/>
    </source>
</evidence>
<keyword evidence="3" id="KW-0998">Cell outer membrane</keyword>
<dbReference type="GO" id="GO:0009279">
    <property type="term" value="C:cell outer membrane"/>
    <property type="evidence" value="ECO:0007669"/>
    <property type="project" value="UniProtKB-SubCell"/>
</dbReference>
<keyword evidence="3" id="KW-0653">Protein transport</keyword>
<dbReference type="Gene3D" id="3.55.50.30">
    <property type="match status" value="1"/>
</dbReference>
<feature type="chain" id="PRO_5026410358" description="Type 3 secretion system secretin" evidence="3">
    <location>
        <begin position="31"/>
        <end position="626"/>
    </location>
</feature>
<dbReference type="GO" id="GO:0030257">
    <property type="term" value="C:type III protein secretion system complex"/>
    <property type="evidence" value="ECO:0007669"/>
    <property type="project" value="UniProtKB-UniRule"/>
</dbReference>
<feature type="domain" description="Type II/III secretion system secretin-like" evidence="6">
    <location>
        <begin position="425"/>
        <end position="583"/>
    </location>
</feature>
<dbReference type="InterPro" id="IPR038591">
    <property type="entry name" value="NolW-like_sf"/>
</dbReference>
<dbReference type="InterPro" id="IPR003522">
    <property type="entry name" value="T3SS_OM_pore_YscC"/>
</dbReference>
<dbReference type="GO" id="GO:0030254">
    <property type="term" value="P:protein secretion by the type III secretion system"/>
    <property type="evidence" value="ECO:0007669"/>
    <property type="project" value="UniProtKB-UniRule"/>
</dbReference>
<keyword evidence="3" id="KW-0811">Translocation</keyword>
<comment type="similarity">
    <text evidence="3">Belongs to the bacterial secretin family. T3SS SctC subfamily.</text>
</comment>
<comment type="subunit">
    <text evidence="3">The core secretion machinery of the T3SS is composed of approximately 20 different proteins, including cytoplasmic components, a base, an export apparatus and a needle. This subunit is part of the base, which anchors the injectisome in the bacterial cell envelope. Forms a stable homooligomeric complex.</text>
</comment>
<keyword evidence="3" id="KW-0472">Membrane</keyword>
<feature type="region of interest" description="Disordered" evidence="5">
    <location>
        <begin position="605"/>
        <end position="626"/>
    </location>
</feature>
<organism evidence="8 9">
    <name type="scientific">Sphingomonas spermidinifaciens</name>
    <dbReference type="NCBI Taxonomy" id="1141889"/>
    <lineage>
        <taxon>Bacteria</taxon>
        <taxon>Pseudomonadati</taxon>
        <taxon>Pseudomonadota</taxon>
        <taxon>Alphaproteobacteria</taxon>
        <taxon>Sphingomonadales</taxon>
        <taxon>Sphingomonadaceae</taxon>
        <taxon>Sphingomonas</taxon>
    </lineage>
</organism>
<dbReference type="InterPro" id="IPR005644">
    <property type="entry name" value="NolW-like"/>
</dbReference>
<feature type="signal peptide" evidence="3">
    <location>
        <begin position="1"/>
        <end position="30"/>
    </location>
</feature>
<dbReference type="InterPro" id="IPR050810">
    <property type="entry name" value="Bact_Secretion_Sys_Channel"/>
</dbReference>
<comment type="subcellular location">
    <subcellularLocation>
        <location evidence="1 3 4">Cell outer membrane</location>
    </subcellularLocation>
</comment>
<dbReference type="PRINTS" id="PR01337">
    <property type="entry name" value="TYPE3OMGPROT"/>
</dbReference>
<sequence length="626" mass="66337" precursor="true">MSLARTFTLSGTATAVIAALMVVAPQPGVAADPPFRTRPVTLTPRNQDVGAFVREFFSAAGLTVNVDARVTGKINGRFSGAPAQVWNQVSRAFNLVAYYDGSVVTVYSADQVESRTVSVPAGRAPELAAGVADAGLADSTNRVRPTGEATILATGVPRFLDQVQQLAAAAPSRSLPGMGGIGPNTAQIAPAAAPGPSYIEPYELRVFYLRYVRADDTKLVAGGRELTVPGVGTSLSRIMGDGSAVAGSISASYGGRTLRQSAQRLGGRGLNSIAPDANQTPQLTPYDDEYLGLPPSAPVPVVSAREPSPQGGPRIAIDPSLNAVIVRDRPENMPAYEGLVRALDIAPQIVELEATIIDLNIEKLRDLGIDWRIRSQGFNALFGGDILRRSGNPNTDTSRFGAPNEGLSLSGVIGANREFIGRISALERRGAAKIVSRPQIVTLSNIEAVFDRTRTFYVRIAGDRQVDLFNVTAGTVLRVNPHVLIDNGQPRIRMVVGVEDGTLLNQEVDDIPVVERASVNTQAMINEGEGLLLGGLTVNAQFDAESKIPLLGDIPVLGELFKTRNRNRQQTERLFLITPRIIRLDQLQQGGAVAALPAAGAGEVTARLPTGNPLTPPVLKDKKGTP</sequence>
<dbReference type="RefSeq" id="WP_096341606.1">
    <property type="nucleotide sequence ID" value="NZ_NWMW01000001.1"/>
</dbReference>
<evidence type="ECO:0000313" key="9">
    <source>
        <dbReference type="Proteomes" id="UP000218366"/>
    </source>
</evidence>
<dbReference type="OrthoDB" id="9775455at2"/>
<dbReference type="Proteomes" id="UP000218366">
    <property type="component" value="Unassembled WGS sequence"/>
</dbReference>
<accession>A0A2A4B567</accession>
<evidence type="ECO:0000256" key="5">
    <source>
        <dbReference type="SAM" id="MobiDB-lite"/>
    </source>
</evidence>
<dbReference type="EMBL" id="NWMW01000001">
    <property type="protein sequence ID" value="PCD03207.1"/>
    <property type="molecule type" value="Genomic_DNA"/>
</dbReference>
<protein>
    <recommendedName>
        <fullName evidence="3">Type 3 secretion system secretin</fullName>
        <shortName evidence="3">T3SS secretin</shortName>
    </recommendedName>
</protein>
<dbReference type="PANTHER" id="PTHR30332">
    <property type="entry name" value="PROBABLE GENERAL SECRETION PATHWAY PROTEIN D"/>
    <property type="match status" value="1"/>
</dbReference>
<dbReference type="Pfam" id="PF03958">
    <property type="entry name" value="Secretin_N"/>
    <property type="match status" value="1"/>
</dbReference>
<evidence type="ECO:0000256" key="2">
    <source>
        <dbReference type="ARBA" id="ARBA00022729"/>
    </source>
</evidence>
<dbReference type="Gene3D" id="3.30.1370.120">
    <property type="match status" value="1"/>
</dbReference>
<evidence type="ECO:0000259" key="7">
    <source>
        <dbReference type="Pfam" id="PF03958"/>
    </source>
</evidence>
<proteinExistence type="inferred from homology"/>
<keyword evidence="2 3" id="KW-0732">Signal</keyword>
<dbReference type="NCBIfam" id="TIGR02516">
    <property type="entry name" value="type_III_yscC"/>
    <property type="match status" value="1"/>
</dbReference>
<dbReference type="HAMAP" id="MF_02219">
    <property type="entry name" value="Type_III_secretin"/>
    <property type="match status" value="1"/>
</dbReference>
<evidence type="ECO:0000256" key="1">
    <source>
        <dbReference type="ARBA" id="ARBA00004442"/>
    </source>
</evidence>
<dbReference type="InterPro" id="IPR004846">
    <property type="entry name" value="T2SS/T3SS_dom"/>
</dbReference>
<comment type="caution">
    <text evidence="8">The sequence shown here is derived from an EMBL/GenBank/DDBJ whole genome shotgun (WGS) entry which is preliminary data.</text>
</comment>
<evidence type="ECO:0000259" key="6">
    <source>
        <dbReference type="Pfam" id="PF00263"/>
    </source>
</evidence>